<name>A0A397WNK1_9ARCH</name>
<evidence type="ECO:0000313" key="2">
    <source>
        <dbReference type="EMBL" id="RIB35638.1"/>
    </source>
</evidence>
<proteinExistence type="predicted"/>
<dbReference type="AlphaFoldDB" id="A0A397WNK1"/>
<accession>A0A397WNK1</accession>
<comment type="caution">
    <text evidence="2">The sequence shown here is derived from an EMBL/GenBank/DDBJ whole genome shotgun (WGS) entry which is preliminary data.</text>
</comment>
<dbReference type="Pfam" id="PF05124">
    <property type="entry name" value="S_layer_C"/>
    <property type="match status" value="1"/>
</dbReference>
<sequence>MAGSFKKEGTNKYIMMNRKTLAGVGSLVVLGASVLAQGTTTLGGVREAVKQNPSAWYVVVGKDAKASDVIGAADVIAALQYYTVQRSVQPVDLSAVKVVLQHPVLNETDLLTETGYNNVVENRTVVVNNTPIYYSVNLEVPSLEVSLNESNTLQVEKAGFTVTLSFSDKIDNLNNTKITVLGKDFYVVVSDKSYSEIDLRRVPIQEYNLYLNQQITFLGHTISLVDIYETIGQGYTAVLSVDGQEVEIPIGQSKTVNGLEIYVAEGKKSWVNSSNTYVKIGIGGGEVYKLIQKAQGSSDYDIKDPSRNIIGTATLLDDGKTLELTFTKDYLFAGDSYELPIFGGYKIVFKPYALPPANADLVTVTYAGQQTIGETVYNVFNIQFTDPVTGNQVTLPIYYTGNNPWAIGAPDATKLTVLSYKGGNSPVSIDSIDGISKSISTINKAYVLLTDDSSVSRLLKIEVDSLDNVGFAQITDLLNGQQYQLDPTYNPSVEIPLGNNKVVKVEVKKDSNNKYQLCISNIDSPGTLVDFSKGDALVDFYTSSGDTITIGPLTDSKLSVGVGSKTSPYTFALDGTNQALDLSSSSLLSAKIVKQGSTLYRAVYDNNNNYIIYPLGVKCTRVDFYLAIKDKTPSPEVKLQDLIHSTTEEYKVAPGGSVKVGEETLTVASLEGVPAQIETAQVGTPLIGGAILDTEVTANMNNLIVIGGPAVNKLAADLLQVAYPTYGDTLKEMGILAEGEGLIKVFTTPKVAVLVMGWEAEDTRAAARVLSAFLAEQGYPELASKEEAKVRGGLQNTQVS</sequence>
<gene>
    <name evidence="2" type="ORF">BXU00_00865</name>
</gene>
<dbReference type="InterPro" id="IPR022651">
    <property type="entry name" value="S_layer_C"/>
</dbReference>
<evidence type="ECO:0000313" key="3">
    <source>
        <dbReference type="Proteomes" id="UP000266622"/>
    </source>
</evidence>
<protein>
    <recommendedName>
        <fullName evidence="1">S-layer protein outer domain-containing protein</fullName>
    </recommendedName>
</protein>
<feature type="domain" description="S-layer protein outer" evidence="1">
    <location>
        <begin position="46"/>
        <end position="770"/>
    </location>
</feature>
<organism evidence="2 3">
    <name type="scientific">Candidatus Nanoclepta minutus</name>
    <dbReference type="NCBI Taxonomy" id="1940235"/>
    <lineage>
        <taxon>Archaea</taxon>
        <taxon>Nanobdellota</taxon>
        <taxon>Candidatus Nanoclepta</taxon>
    </lineage>
</organism>
<dbReference type="EMBL" id="MWMI01000001">
    <property type="protein sequence ID" value="RIB35638.1"/>
    <property type="molecule type" value="Genomic_DNA"/>
</dbReference>
<reference evidence="2 3" key="1">
    <citation type="journal article" date="2018" name="Syst. Appl. Microbiol.">
        <title>A new symbiotic nanoarchaeote (Candidatus Nanoclepta minutus) and its host (Zestosphaera tikiterensis gen. nov., sp. nov.) from a New Zealand hot spring.</title>
        <authorList>
            <person name="St John E."/>
            <person name="Liu Y."/>
            <person name="Podar M."/>
            <person name="Stott M.B."/>
            <person name="Meneghin J."/>
            <person name="Chen Z."/>
            <person name="Lagutin K."/>
            <person name="Mitchell K."/>
            <person name="Reysenbach A.L."/>
        </authorList>
    </citation>
    <scope>NUCLEOTIDE SEQUENCE [LARGE SCALE GENOMIC DNA]</scope>
    <source>
        <strain evidence="2">NZ3</strain>
    </source>
</reference>
<evidence type="ECO:0000259" key="1">
    <source>
        <dbReference type="Pfam" id="PF05124"/>
    </source>
</evidence>
<dbReference type="Proteomes" id="UP000266622">
    <property type="component" value="Unassembled WGS sequence"/>
</dbReference>